<dbReference type="RefSeq" id="WP_071251204.1">
    <property type="nucleotide sequence ID" value="NZ_JAHEWX010000032.1"/>
</dbReference>
<reference evidence="1" key="1">
    <citation type="submission" date="2021-05" db="EMBL/GenBank/DDBJ databases">
        <title>Whole genome sequence of Curtobacterium flaccumfaciens pv. flaccumfaciens strain CFBP 3417.</title>
        <authorList>
            <person name="Osdaghi E."/>
            <person name="Taghouti G."/>
            <person name="Portier P."/>
            <person name="Fazliarab A."/>
            <person name="Taghavi S.M."/>
            <person name="Briand M."/>
            <person name="Le-Saux M."/>
            <person name="Jacques M.-A."/>
        </authorList>
    </citation>
    <scope>NUCLEOTIDE SEQUENCE</scope>
    <source>
        <strain evidence="1">CFBP 3417</strain>
    </source>
</reference>
<dbReference type="Proteomes" id="UP000709437">
    <property type="component" value="Unassembled WGS sequence"/>
</dbReference>
<protein>
    <recommendedName>
        <fullName evidence="3">DUF559 domain-containing protein</fullName>
    </recommendedName>
</protein>
<sequence length="310" mass="34645">MTARRRLPMALRDASFRVRDALHRGVSRGRLDARDLVRPFHGIRSAFPPESVDERARALAPRLRPDQVFSHVTAAAVIGVPLPRRLERDQRLHVTTIGTDQALRVRGTVGHRARYGSVRATIARGVPLTTPADTFVALGSMLTLDELIVAGDALVGWLGWATLDELALAVRRRRGIRGIVKLRLALEEIRQGSRSPGETRTRLALLRRGLPEPALNHDVVVDGEWIACVDLAYPEARVAIEYESDLHRTDPASFRKDLTRGEHLKDVDWWLVRVTADDLAHGVERFVNRIRRLLDVGARGAHDTRFATLG</sequence>
<comment type="caution">
    <text evidence="1">The sequence shown here is derived from an EMBL/GenBank/DDBJ whole genome shotgun (WGS) entry which is preliminary data.</text>
</comment>
<name>A0A9Q2W737_9MICO</name>
<accession>A0A9Q2W737</accession>
<gene>
    <name evidence="1" type="ORF">KK103_16955</name>
</gene>
<dbReference type="EMBL" id="JAHEWX010000032">
    <property type="protein sequence ID" value="MBT1543455.1"/>
    <property type="molecule type" value="Genomic_DNA"/>
</dbReference>
<dbReference type="GeneID" id="99622752"/>
<proteinExistence type="predicted"/>
<dbReference type="AlphaFoldDB" id="A0A9Q2W737"/>
<evidence type="ECO:0000313" key="2">
    <source>
        <dbReference type="Proteomes" id="UP000709437"/>
    </source>
</evidence>
<evidence type="ECO:0008006" key="3">
    <source>
        <dbReference type="Google" id="ProtNLM"/>
    </source>
</evidence>
<organism evidence="1 2">
    <name type="scientific">Curtobacterium flaccumfaciens pv. flaccumfaciens</name>
    <dbReference type="NCBI Taxonomy" id="138532"/>
    <lineage>
        <taxon>Bacteria</taxon>
        <taxon>Bacillati</taxon>
        <taxon>Actinomycetota</taxon>
        <taxon>Actinomycetes</taxon>
        <taxon>Micrococcales</taxon>
        <taxon>Microbacteriaceae</taxon>
        <taxon>Curtobacterium</taxon>
    </lineage>
</organism>
<evidence type="ECO:0000313" key="1">
    <source>
        <dbReference type="EMBL" id="MBT1543455.1"/>
    </source>
</evidence>